<dbReference type="OrthoDB" id="2941246at2"/>
<protein>
    <submittedName>
        <fullName evidence="1">Uncharacterized protein</fullName>
    </submittedName>
</protein>
<proteinExistence type="predicted"/>
<evidence type="ECO:0000313" key="2">
    <source>
        <dbReference type="Proteomes" id="UP000028549"/>
    </source>
</evidence>
<evidence type="ECO:0000313" key="1">
    <source>
        <dbReference type="EMBL" id="KEZ51549.1"/>
    </source>
</evidence>
<reference evidence="1 2" key="1">
    <citation type="journal article" date="2005" name="Int. J. Syst. Evol. Microbiol.">
        <title>Bacillus cibi sp. nov., isolated from jeotgal, a traditional Korean fermented seafood.</title>
        <authorList>
            <person name="Yoon J.H."/>
            <person name="Lee C.H."/>
            <person name="Oh T.K."/>
        </authorList>
    </citation>
    <scope>NUCLEOTIDE SEQUENCE [LARGE SCALE GENOMIC DNA]</scope>
    <source>
        <strain evidence="1 2">DSM 16189</strain>
    </source>
</reference>
<keyword evidence="2" id="KW-1185">Reference proteome</keyword>
<sequence>MKVHQKDFSEALLSTIITTETAMKRLIERLLVKNKPVFAEKKLDLHGEFYKERNDPFLPDYSSSVSIGVSEENGELIDLHTIKIWECHRSFLGMTTSKKIPGSTISGELLDESVEDVESELVEYMSDFLENNDPVHS</sequence>
<gene>
    <name evidence="1" type="ORF">GS18_0210445</name>
</gene>
<dbReference type="RefSeq" id="WP_035206942.1">
    <property type="nucleotide sequence ID" value="NZ_JNVC02000005.1"/>
</dbReference>
<dbReference type="EMBL" id="JNVC02000005">
    <property type="protein sequence ID" value="KEZ51549.1"/>
    <property type="molecule type" value="Genomic_DNA"/>
</dbReference>
<name>A0A084GW37_METID</name>
<dbReference type="Proteomes" id="UP000028549">
    <property type="component" value="Unassembled WGS sequence"/>
</dbReference>
<organism evidence="1 2">
    <name type="scientific">Metabacillus indicus</name>
    <name type="common">Bacillus indicus</name>
    <dbReference type="NCBI Taxonomy" id="246786"/>
    <lineage>
        <taxon>Bacteria</taxon>
        <taxon>Bacillati</taxon>
        <taxon>Bacillota</taxon>
        <taxon>Bacilli</taxon>
        <taxon>Bacillales</taxon>
        <taxon>Bacillaceae</taxon>
        <taxon>Metabacillus</taxon>
    </lineage>
</organism>
<comment type="caution">
    <text evidence="1">The sequence shown here is derived from an EMBL/GenBank/DDBJ whole genome shotgun (WGS) entry which is preliminary data.</text>
</comment>
<accession>A0A084GW37</accession>
<dbReference type="AlphaFoldDB" id="A0A084GW37"/>